<feature type="transmembrane region" description="Helical" evidence="9">
    <location>
        <begin position="121"/>
        <end position="147"/>
    </location>
</feature>
<dbReference type="PROSITE" id="PS51012">
    <property type="entry name" value="ABC_TM2"/>
    <property type="match status" value="1"/>
</dbReference>
<dbReference type="InterPro" id="IPR000412">
    <property type="entry name" value="ABC_2_transport"/>
</dbReference>
<dbReference type="AlphaFoldDB" id="A0A7C4PG34"/>
<keyword evidence="5" id="KW-0997">Cell inner membrane</keyword>
<dbReference type="PRINTS" id="PR00164">
    <property type="entry name" value="ABC2TRNSPORT"/>
</dbReference>
<keyword evidence="6 9" id="KW-0812">Transmembrane</keyword>
<evidence type="ECO:0000256" key="2">
    <source>
        <dbReference type="ARBA" id="ARBA00007783"/>
    </source>
</evidence>
<evidence type="ECO:0000313" key="11">
    <source>
        <dbReference type="EMBL" id="HGS21461.1"/>
    </source>
</evidence>
<dbReference type="GO" id="GO:0043190">
    <property type="term" value="C:ATP-binding cassette (ABC) transporter complex"/>
    <property type="evidence" value="ECO:0007669"/>
    <property type="project" value="InterPro"/>
</dbReference>
<evidence type="ECO:0000256" key="9">
    <source>
        <dbReference type="RuleBase" id="RU361157"/>
    </source>
</evidence>
<evidence type="ECO:0000256" key="6">
    <source>
        <dbReference type="ARBA" id="ARBA00022692"/>
    </source>
</evidence>
<dbReference type="InterPro" id="IPR047817">
    <property type="entry name" value="ABC2_TM_bact-type"/>
</dbReference>
<feature type="domain" description="ABC transmembrane type-2" evidence="10">
    <location>
        <begin position="49"/>
        <end position="268"/>
    </location>
</feature>
<dbReference type="GO" id="GO:0015920">
    <property type="term" value="P:lipopolysaccharide transport"/>
    <property type="evidence" value="ECO:0007669"/>
    <property type="project" value="TreeGrafter"/>
</dbReference>
<dbReference type="EMBL" id="DSYK01000315">
    <property type="protein sequence ID" value="HGS21461.1"/>
    <property type="molecule type" value="Genomic_DNA"/>
</dbReference>
<evidence type="ECO:0000256" key="1">
    <source>
        <dbReference type="ARBA" id="ARBA00004429"/>
    </source>
</evidence>
<sequence>MNETSSFDYDSSRRGLLALDELREVLRYRNLFYQFVRRDIVTRYKRSVLGVAWTMLNPLGMMLVLTIAFSQIFRFNTPNYPAYVLSGLLVWNFFAQTTTMSMTTLVWGGGLFKRIYMPRSIFALSSMGTGLVNLVLALVPMLLIMLVTGTPIRWTFLFLPVPILFLVMFALGVGLMLSTVAVYFPDVSEMYQIILTAWMYLTPIIYPATMLPERLRFWLEWFNPMYRIVQLFRLPLYDGRLPTWAEFWPTMILSLAFCVTGWMVFTRKSDEFAYRL</sequence>
<accession>A0A7C4PG34</accession>
<feature type="transmembrane region" description="Helical" evidence="9">
    <location>
        <begin position="159"/>
        <end position="184"/>
    </location>
</feature>
<feature type="transmembrane region" description="Helical" evidence="9">
    <location>
        <begin position="47"/>
        <end position="69"/>
    </location>
</feature>
<feature type="transmembrane region" description="Helical" evidence="9">
    <location>
        <begin position="89"/>
        <end position="109"/>
    </location>
</feature>
<comment type="caution">
    <text evidence="11">The sequence shown here is derived from an EMBL/GenBank/DDBJ whole genome shotgun (WGS) entry which is preliminary data.</text>
</comment>
<keyword evidence="4 9" id="KW-1003">Cell membrane</keyword>
<evidence type="ECO:0000256" key="7">
    <source>
        <dbReference type="ARBA" id="ARBA00022989"/>
    </source>
</evidence>
<feature type="transmembrane region" description="Helical" evidence="9">
    <location>
        <begin position="247"/>
        <end position="265"/>
    </location>
</feature>
<keyword evidence="3 9" id="KW-0813">Transport</keyword>
<gene>
    <name evidence="11" type="ORF">ENT37_06300</name>
</gene>
<feature type="transmembrane region" description="Helical" evidence="9">
    <location>
        <begin position="191"/>
        <end position="209"/>
    </location>
</feature>
<dbReference type="Pfam" id="PF01061">
    <property type="entry name" value="ABC2_membrane"/>
    <property type="match status" value="1"/>
</dbReference>
<comment type="similarity">
    <text evidence="2 9">Belongs to the ABC-2 integral membrane protein family.</text>
</comment>
<dbReference type="PANTHER" id="PTHR30413">
    <property type="entry name" value="INNER MEMBRANE TRANSPORT PERMEASE"/>
    <property type="match status" value="1"/>
</dbReference>
<evidence type="ECO:0000256" key="8">
    <source>
        <dbReference type="ARBA" id="ARBA00023136"/>
    </source>
</evidence>
<dbReference type="GO" id="GO:0140359">
    <property type="term" value="F:ABC-type transporter activity"/>
    <property type="evidence" value="ECO:0007669"/>
    <property type="project" value="InterPro"/>
</dbReference>
<reference evidence="11" key="1">
    <citation type="journal article" date="2020" name="mSystems">
        <title>Genome- and Community-Level Interaction Insights into Carbon Utilization and Element Cycling Functions of Hydrothermarchaeota in Hydrothermal Sediment.</title>
        <authorList>
            <person name="Zhou Z."/>
            <person name="Liu Y."/>
            <person name="Xu W."/>
            <person name="Pan J."/>
            <person name="Luo Z.H."/>
            <person name="Li M."/>
        </authorList>
    </citation>
    <scope>NUCLEOTIDE SEQUENCE [LARGE SCALE GENOMIC DNA]</scope>
    <source>
        <strain evidence="11">SpSt-573</strain>
    </source>
</reference>
<dbReference type="InterPro" id="IPR013525">
    <property type="entry name" value="ABC2_TM"/>
</dbReference>
<dbReference type="PANTHER" id="PTHR30413:SF8">
    <property type="entry name" value="TRANSPORT PERMEASE PROTEIN"/>
    <property type="match status" value="1"/>
</dbReference>
<proteinExistence type="inferred from homology"/>
<name>A0A7C4PG34_9CHLR</name>
<comment type="subcellular location">
    <subcellularLocation>
        <location evidence="1">Cell inner membrane</location>
        <topology evidence="1">Multi-pass membrane protein</topology>
    </subcellularLocation>
    <subcellularLocation>
        <location evidence="9">Cell membrane</location>
        <topology evidence="9">Multi-pass membrane protein</topology>
    </subcellularLocation>
</comment>
<keyword evidence="8 9" id="KW-0472">Membrane</keyword>
<evidence type="ECO:0000256" key="3">
    <source>
        <dbReference type="ARBA" id="ARBA00022448"/>
    </source>
</evidence>
<evidence type="ECO:0000256" key="4">
    <source>
        <dbReference type="ARBA" id="ARBA00022475"/>
    </source>
</evidence>
<evidence type="ECO:0000259" key="10">
    <source>
        <dbReference type="PROSITE" id="PS51012"/>
    </source>
</evidence>
<evidence type="ECO:0000256" key="5">
    <source>
        <dbReference type="ARBA" id="ARBA00022519"/>
    </source>
</evidence>
<protein>
    <recommendedName>
        <fullName evidence="9">Transport permease protein</fullName>
    </recommendedName>
</protein>
<keyword evidence="7 9" id="KW-1133">Transmembrane helix</keyword>
<organism evidence="11">
    <name type="scientific">Anaerolinea thermolimosa</name>
    <dbReference type="NCBI Taxonomy" id="229919"/>
    <lineage>
        <taxon>Bacteria</taxon>
        <taxon>Bacillati</taxon>
        <taxon>Chloroflexota</taxon>
        <taxon>Anaerolineae</taxon>
        <taxon>Anaerolineales</taxon>
        <taxon>Anaerolineaceae</taxon>
        <taxon>Anaerolinea</taxon>
    </lineage>
</organism>